<name>A0ABP9A9K8_9MICO</name>
<evidence type="ECO:0000313" key="1">
    <source>
        <dbReference type="EMBL" id="GAA4776688.1"/>
    </source>
</evidence>
<gene>
    <name evidence="1" type="ORF">GCM10023351_21760</name>
</gene>
<dbReference type="EMBL" id="BAABKO010000003">
    <property type="protein sequence ID" value="GAA4776688.1"/>
    <property type="molecule type" value="Genomic_DNA"/>
</dbReference>
<dbReference type="Pfam" id="PF13692">
    <property type="entry name" value="Glyco_trans_1_4"/>
    <property type="match status" value="1"/>
</dbReference>
<dbReference type="Gene3D" id="3.40.50.2000">
    <property type="entry name" value="Glycogen Phosphorylase B"/>
    <property type="match status" value="1"/>
</dbReference>
<proteinExistence type="predicted"/>
<dbReference type="Proteomes" id="UP001501645">
    <property type="component" value="Unassembled WGS sequence"/>
</dbReference>
<protein>
    <submittedName>
        <fullName evidence="1">GDP-mannose--glycolipid 4-beta-D-mannosyltransferase</fullName>
    </submittedName>
</protein>
<accession>A0ABP9A9K8</accession>
<dbReference type="SUPFAM" id="SSF53756">
    <property type="entry name" value="UDP-Glycosyltransferase/glycogen phosphorylase"/>
    <property type="match status" value="1"/>
</dbReference>
<organism evidence="1 2">
    <name type="scientific">Microbacterium gilvum</name>
    <dbReference type="NCBI Taxonomy" id="1336204"/>
    <lineage>
        <taxon>Bacteria</taxon>
        <taxon>Bacillati</taxon>
        <taxon>Actinomycetota</taxon>
        <taxon>Actinomycetes</taxon>
        <taxon>Micrococcales</taxon>
        <taxon>Microbacteriaceae</taxon>
        <taxon>Microbacterium</taxon>
    </lineage>
</organism>
<dbReference type="RefSeq" id="WP_345439032.1">
    <property type="nucleotide sequence ID" value="NZ_BAABKO010000003.1"/>
</dbReference>
<evidence type="ECO:0000313" key="2">
    <source>
        <dbReference type="Proteomes" id="UP001501645"/>
    </source>
</evidence>
<reference evidence="2" key="1">
    <citation type="journal article" date="2019" name="Int. J. Syst. Evol. Microbiol.">
        <title>The Global Catalogue of Microorganisms (GCM) 10K type strain sequencing project: providing services to taxonomists for standard genome sequencing and annotation.</title>
        <authorList>
            <consortium name="The Broad Institute Genomics Platform"/>
            <consortium name="The Broad Institute Genome Sequencing Center for Infectious Disease"/>
            <person name="Wu L."/>
            <person name="Ma J."/>
        </authorList>
    </citation>
    <scope>NUCLEOTIDE SEQUENCE [LARGE SCALE GENOMIC DNA]</scope>
    <source>
        <strain evidence="2">JCM 18537</strain>
    </source>
</reference>
<keyword evidence="2" id="KW-1185">Reference proteome</keyword>
<sequence>MIVMLSMRRSPGVGEFSDLLEKGAQDDVEYRYFSWPEALRGRYDVLHVHWPELLVRDSRGRGRAFLRRRLMDALLLVLRVRGIPLVRTFHNPRPHERGDAAEVRALDRIDAATRLWIALNGTTRPEGDVDVVLIPHGHYAEVFASFPQPAAVPGRVTFFGIIRPYKNVEELIAAFRGLDDPALSLRIAGRAHPGQEERVHAAAGDDPRIGLALRYLDDADLVREVREASLVVLPYREMHNSGALLVAASLGRPVLVPHSGANALLADELGHGWVRMYRGALTPEVLAAQLAAVAAEGLLSSEGPDIAARDAARIGALHARAYRRARGERIEEEADVRVG</sequence>
<comment type="caution">
    <text evidence="1">The sequence shown here is derived from an EMBL/GenBank/DDBJ whole genome shotgun (WGS) entry which is preliminary data.</text>
</comment>